<dbReference type="CDD" id="cd02020">
    <property type="entry name" value="CMPK"/>
    <property type="match status" value="1"/>
</dbReference>
<keyword evidence="2 8" id="KW-0808">Transferase</keyword>
<evidence type="ECO:0000256" key="1">
    <source>
        <dbReference type="ARBA" id="ARBA00009427"/>
    </source>
</evidence>
<organism evidence="10 11">
    <name type="scientific">Neokomagataea tanensis NBRC 106556</name>
    <dbReference type="NCBI Taxonomy" id="1223519"/>
    <lineage>
        <taxon>Bacteria</taxon>
        <taxon>Pseudomonadati</taxon>
        <taxon>Pseudomonadota</taxon>
        <taxon>Alphaproteobacteria</taxon>
        <taxon>Acetobacterales</taxon>
        <taxon>Acetobacteraceae</taxon>
        <taxon>Neokomagataea</taxon>
    </lineage>
</organism>
<keyword evidence="5 8" id="KW-0067">ATP-binding</keyword>
<dbReference type="GO" id="GO:0016301">
    <property type="term" value="F:kinase activity"/>
    <property type="evidence" value="ECO:0007669"/>
    <property type="project" value="UniProtKB-KW"/>
</dbReference>
<comment type="similarity">
    <text evidence="1 8">Belongs to the cytidylate kinase family. Type 1 subfamily.</text>
</comment>
<dbReference type="EC" id="2.7.4.25" evidence="8"/>
<comment type="catalytic activity">
    <reaction evidence="6 8">
        <text>dCMP + ATP = dCDP + ADP</text>
        <dbReference type="Rhea" id="RHEA:25094"/>
        <dbReference type="ChEBI" id="CHEBI:30616"/>
        <dbReference type="ChEBI" id="CHEBI:57566"/>
        <dbReference type="ChEBI" id="CHEBI:58593"/>
        <dbReference type="ChEBI" id="CHEBI:456216"/>
        <dbReference type="EC" id="2.7.4.25"/>
    </reaction>
</comment>
<evidence type="ECO:0000256" key="3">
    <source>
        <dbReference type="ARBA" id="ARBA00022741"/>
    </source>
</evidence>
<dbReference type="Gene3D" id="3.40.50.300">
    <property type="entry name" value="P-loop containing nucleotide triphosphate hydrolases"/>
    <property type="match status" value="1"/>
</dbReference>
<keyword evidence="4 8" id="KW-0418">Kinase</keyword>
<dbReference type="InterPro" id="IPR011994">
    <property type="entry name" value="Cytidylate_kinase_dom"/>
</dbReference>
<keyword evidence="11" id="KW-1185">Reference proteome</keyword>
<proteinExistence type="inferred from homology"/>
<evidence type="ECO:0000259" key="9">
    <source>
        <dbReference type="Pfam" id="PF02224"/>
    </source>
</evidence>
<evidence type="ECO:0000256" key="8">
    <source>
        <dbReference type="HAMAP-Rule" id="MF_00238"/>
    </source>
</evidence>
<sequence length="210" mass="22685">MSGGFVIAVDGPAAAGKGTLARALAEAYGLPYLDTGLLYRAVARRVLNAGGDPQNAAEDMAQHLTAEDLQRNDLRVPEVDRAASMVASQPAVRAALLERQRVFGRTGGAVVDGRDIGTVVFPDAPVKLFITASAKTRALRRYHQMHADMPLEGEALRHAVAEIESRDQRDSERDVAPLRAADDAFTIDTDDLTAAEVFQKACDYIAQRRK</sequence>
<evidence type="ECO:0000313" key="11">
    <source>
        <dbReference type="Proteomes" id="UP001062443"/>
    </source>
</evidence>
<dbReference type="RefSeq" id="WP_068169648.1">
    <property type="nucleotide sequence ID" value="NZ_BAQB01000005.1"/>
</dbReference>
<evidence type="ECO:0000256" key="2">
    <source>
        <dbReference type="ARBA" id="ARBA00022679"/>
    </source>
</evidence>
<gene>
    <name evidence="8" type="primary">cmk</name>
    <name evidence="10" type="ORF">AA106556_0737</name>
</gene>
<dbReference type="Proteomes" id="UP001062443">
    <property type="component" value="Unassembled WGS sequence"/>
</dbReference>
<feature type="binding site" evidence="8">
    <location>
        <begin position="11"/>
        <end position="19"/>
    </location>
    <ligand>
        <name>ATP</name>
        <dbReference type="ChEBI" id="CHEBI:30616"/>
    </ligand>
</feature>
<evidence type="ECO:0000256" key="7">
    <source>
        <dbReference type="ARBA" id="ARBA00048478"/>
    </source>
</evidence>
<comment type="catalytic activity">
    <reaction evidence="7 8">
        <text>CMP + ATP = CDP + ADP</text>
        <dbReference type="Rhea" id="RHEA:11600"/>
        <dbReference type="ChEBI" id="CHEBI:30616"/>
        <dbReference type="ChEBI" id="CHEBI:58069"/>
        <dbReference type="ChEBI" id="CHEBI:60377"/>
        <dbReference type="ChEBI" id="CHEBI:456216"/>
        <dbReference type="EC" id="2.7.4.25"/>
    </reaction>
</comment>
<comment type="caution">
    <text evidence="10">The sequence shown here is derived from an EMBL/GenBank/DDBJ whole genome shotgun (WGS) entry which is preliminary data.</text>
</comment>
<accession>A0ABQ0QHW2</accession>
<dbReference type="InterPro" id="IPR003136">
    <property type="entry name" value="Cytidylate_kin"/>
</dbReference>
<keyword evidence="8" id="KW-0963">Cytoplasm</keyword>
<reference evidence="10" key="1">
    <citation type="submission" date="2013-04" db="EMBL/GenBank/DDBJ databases">
        <title>The genome sequencing project of 58 acetic acid bacteria.</title>
        <authorList>
            <person name="Okamoto-Kainuma A."/>
            <person name="Ishikawa M."/>
            <person name="Umino S."/>
            <person name="Koizumi Y."/>
            <person name="Shiwa Y."/>
            <person name="Yoshikawa H."/>
            <person name="Matsutani M."/>
            <person name="Matsushita K."/>
        </authorList>
    </citation>
    <scope>NUCLEOTIDE SEQUENCE</scope>
    <source>
        <strain evidence="10">NBRC 106556</strain>
    </source>
</reference>
<dbReference type="InterPro" id="IPR027417">
    <property type="entry name" value="P-loop_NTPase"/>
</dbReference>
<evidence type="ECO:0000256" key="5">
    <source>
        <dbReference type="ARBA" id="ARBA00022840"/>
    </source>
</evidence>
<dbReference type="EMBL" id="BAQB01000005">
    <property type="protein sequence ID" value="GBR45334.1"/>
    <property type="molecule type" value="Genomic_DNA"/>
</dbReference>
<dbReference type="SUPFAM" id="SSF52540">
    <property type="entry name" value="P-loop containing nucleoside triphosphate hydrolases"/>
    <property type="match status" value="1"/>
</dbReference>
<dbReference type="HAMAP" id="MF_00238">
    <property type="entry name" value="Cytidyl_kinase_type1"/>
    <property type="match status" value="1"/>
</dbReference>
<name>A0ABQ0QHW2_9PROT</name>
<protein>
    <recommendedName>
        <fullName evidence="8">Cytidylate kinase</fullName>
        <shortName evidence="8">CK</shortName>
        <ecNumber evidence="8">2.7.4.25</ecNumber>
    </recommendedName>
    <alternativeName>
        <fullName evidence="8">Cytidine monophosphate kinase</fullName>
        <shortName evidence="8">CMP kinase</shortName>
    </alternativeName>
</protein>
<feature type="domain" description="Cytidylate kinase" evidence="9">
    <location>
        <begin position="7"/>
        <end position="206"/>
    </location>
</feature>
<comment type="subcellular location">
    <subcellularLocation>
        <location evidence="8">Cytoplasm</location>
    </subcellularLocation>
</comment>
<dbReference type="NCBIfam" id="TIGR00017">
    <property type="entry name" value="cmk"/>
    <property type="match status" value="1"/>
</dbReference>
<evidence type="ECO:0000256" key="6">
    <source>
        <dbReference type="ARBA" id="ARBA00047615"/>
    </source>
</evidence>
<dbReference type="Pfam" id="PF02224">
    <property type="entry name" value="Cytidylate_kin"/>
    <property type="match status" value="1"/>
</dbReference>
<keyword evidence="3 8" id="KW-0547">Nucleotide-binding</keyword>
<evidence type="ECO:0000313" key="10">
    <source>
        <dbReference type="EMBL" id="GBR45334.1"/>
    </source>
</evidence>
<evidence type="ECO:0000256" key="4">
    <source>
        <dbReference type="ARBA" id="ARBA00022777"/>
    </source>
</evidence>